<gene>
    <name evidence="1" type="ORF">HYQ45_018427</name>
</gene>
<dbReference type="Proteomes" id="UP000689129">
    <property type="component" value="Unassembled WGS sequence"/>
</dbReference>
<accession>A0A8I2Z0E6</accession>
<dbReference type="OrthoDB" id="10600348at2759"/>
<organism evidence="1 2">
    <name type="scientific">Verticillium longisporum</name>
    <name type="common">Verticillium dahliae var. longisporum</name>
    <dbReference type="NCBI Taxonomy" id="100787"/>
    <lineage>
        <taxon>Eukaryota</taxon>
        <taxon>Fungi</taxon>
        <taxon>Dikarya</taxon>
        <taxon>Ascomycota</taxon>
        <taxon>Pezizomycotina</taxon>
        <taxon>Sordariomycetes</taxon>
        <taxon>Hypocreomycetidae</taxon>
        <taxon>Glomerellales</taxon>
        <taxon>Plectosphaerellaceae</taxon>
        <taxon>Verticillium</taxon>
    </lineage>
</organism>
<sequence>MTPSTDLNFIARSDLAQLDDLIIDLRQQRAILRSLFKALQVLSTGVTRQTKFHRIRTTLTLIYDEPRNPRTDRWREALEKLDDVSKSLCIFSLTEKLIFEIGDAPFNALIEGIRQFAEADPDRGNVIVSAIGNVTYVRETISDVKNKPNSGDTAKLQAPRHLVEAYLHSRPRTLKILDKNVTLKKTVNLSTNLDHHRWGVVPAMSDTRWLGRGLDFSLECDSEEVDPVPQDGWFAGLQPALYDQNEAVLPNPAPTPPQNIVPSWHY</sequence>
<dbReference type="AlphaFoldDB" id="A0A8I2Z0E6"/>
<comment type="caution">
    <text evidence="1">The sequence shown here is derived from an EMBL/GenBank/DDBJ whole genome shotgun (WGS) entry which is preliminary data.</text>
</comment>
<reference evidence="1" key="1">
    <citation type="journal article" date="2021" name="Mol. Plant Pathol.">
        <title>A 20-kb lineage-specific genomic region tames virulence in pathogenic amphidiploid Verticillium longisporum.</title>
        <authorList>
            <person name="Harting R."/>
            <person name="Starke J."/>
            <person name="Kusch H."/>
            <person name="Poggeler S."/>
            <person name="Maurus I."/>
            <person name="Schluter R."/>
            <person name="Landesfeind M."/>
            <person name="Bulla I."/>
            <person name="Nowrousian M."/>
            <person name="de Jonge R."/>
            <person name="Stahlhut G."/>
            <person name="Hoff K.J."/>
            <person name="Asshauer K.P."/>
            <person name="Thurmer A."/>
            <person name="Stanke M."/>
            <person name="Daniel R."/>
            <person name="Morgenstern B."/>
            <person name="Thomma B.P.H.J."/>
            <person name="Kronstad J.W."/>
            <person name="Braus-Stromeyer S.A."/>
            <person name="Braus G.H."/>
        </authorList>
    </citation>
    <scope>NUCLEOTIDE SEQUENCE</scope>
    <source>
        <strain evidence="1">Vl32</strain>
    </source>
</reference>
<proteinExistence type="predicted"/>
<dbReference type="EMBL" id="JAEMWZ010000759">
    <property type="protein sequence ID" value="KAG7106303.1"/>
    <property type="molecule type" value="Genomic_DNA"/>
</dbReference>
<protein>
    <submittedName>
        <fullName evidence="1">Uncharacterized protein</fullName>
    </submittedName>
</protein>
<evidence type="ECO:0000313" key="1">
    <source>
        <dbReference type="EMBL" id="KAG7106303.1"/>
    </source>
</evidence>
<evidence type="ECO:0000313" key="2">
    <source>
        <dbReference type="Proteomes" id="UP000689129"/>
    </source>
</evidence>
<name>A0A8I2Z0E6_VERLO</name>